<evidence type="ECO:0000256" key="7">
    <source>
        <dbReference type="SAM" id="Phobius"/>
    </source>
</evidence>
<gene>
    <name evidence="8" type="ORF">PQO05_00975</name>
</gene>
<feature type="transmembrane region" description="Helical" evidence="7">
    <location>
        <begin position="117"/>
        <end position="139"/>
    </location>
</feature>
<keyword evidence="3" id="KW-1003">Cell membrane</keyword>
<dbReference type="Proteomes" id="UP001216139">
    <property type="component" value="Chromosome"/>
</dbReference>
<organism evidence="8 9">
    <name type="scientific">Mucilaginibacter jinjuensis</name>
    <dbReference type="NCBI Taxonomy" id="1176721"/>
    <lineage>
        <taxon>Bacteria</taxon>
        <taxon>Pseudomonadati</taxon>
        <taxon>Bacteroidota</taxon>
        <taxon>Sphingobacteriia</taxon>
        <taxon>Sphingobacteriales</taxon>
        <taxon>Sphingobacteriaceae</taxon>
        <taxon>Mucilaginibacter</taxon>
    </lineage>
</organism>
<feature type="transmembrane region" description="Helical" evidence="7">
    <location>
        <begin position="87"/>
        <end position="105"/>
    </location>
</feature>
<proteinExistence type="inferred from homology"/>
<evidence type="ECO:0000256" key="3">
    <source>
        <dbReference type="ARBA" id="ARBA00022475"/>
    </source>
</evidence>
<dbReference type="RefSeq" id="WP_273630768.1">
    <property type="nucleotide sequence ID" value="NZ_CP117167.1"/>
</dbReference>
<keyword evidence="9" id="KW-1185">Reference proteome</keyword>
<dbReference type="PANTHER" id="PTHR33452:SF1">
    <property type="entry name" value="INNER MEMBRANE PROTEIN YPHA-RELATED"/>
    <property type="match status" value="1"/>
</dbReference>
<evidence type="ECO:0000256" key="4">
    <source>
        <dbReference type="ARBA" id="ARBA00022692"/>
    </source>
</evidence>
<protein>
    <submittedName>
        <fullName evidence="8">DoxX family protein</fullName>
    </submittedName>
</protein>
<evidence type="ECO:0000256" key="1">
    <source>
        <dbReference type="ARBA" id="ARBA00004651"/>
    </source>
</evidence>
<comment type="similarity">
    <text evidence="2">Belongs to the DoxX family.</text>
</comment>
<dbReference type="EMBL" id="CP117167">
    <property type="protein sequence ID" value="WCT12502.1"/>
    <property type="molecule type" value="Genomic_DNA"/>
</dbReference>
<dbReference type="InterPro" id="IPR051907">
    <property type="entry name" value="DoxX-like_oxidoreductase"/>
</dbReference>
<sequence length="158" mass="17409">MNTVQKVEHWGDLHHAKWLDAVRMLLGLLILCKGISFISQTNIQQDWVLQNNAFGFSGLMAMVVIHVVAFVHIVGGALIIMGLVTRFAVVIQIPILLGAIFFVNATHGLTFLNSELWLSILVFLLLVMFWVIGSGPFSVDNYMKTHSPGYKGGVNSAS</sequence>
<keyword evidence="4 7" id="KW-0812">Transmembrane</keyword>
<accession>A0ABY7TB98</accession>
<keyword evidence="5 7" id="KW-1133">Transmembrane helix</keyword>
<keyword evidence="6 7" id="KW-0472">Membrane</keyword>
<dbReference type="PANTHER" id="PTHR33452">
    <property type="entry name" value="OXIDOREDUCTASE CATD-RELATED"/>
    <property type="match status" value="1"/>
</dbReference>
<evidence type="ECO:0000313" key="9">
    <source>
        <dbReference type="Proteomes" id="UP001216139"/>
    </source>
</evidence>
<feature type="transmembrane region" description="Helical" evidence="7">
    <location>
        <begin position="21"/>
        <end position="39"/>
    </location>
</feature>
<evidence type="ECO:0000256" key="6">
    <source>
        <dbReference type="ARBA" id="ARBA00023136"/>
    </source>
</evidence>
<evidence type="ECO:0000256" key="5">
    <source>
        <dbReference type="ARBA" id="ARBA00022989"/>
    </source>
</evidence>
<evidence type="ECO:0000256" key="2">
    <source>
        <dbReference type="ARBA" id="ARBA00006679"/>
    </source>
</evidence>
<reference evidence="8 9" key="1">
    <citation type="submission" date="2023-02" db="EMBL/GenBank/DDBJ databases">
        <title>Genome sequence of Mucilaginibacter jinjuensis strain KACC 16571.</title>
        <authorList>
            <person name="Kim S."/>
            <person name="Heo J."/>
            <person name="Kwon S.-W."/>
        </authorList>
    </citation>
    <scope>NUCLEOTIDE SEQUENCE [LARGE SCALE GENOMIC DNA]</scope>
    <source>
        <strain evidence="8 9">KACC 16571</strain>
    </source>
</reference>
<comment type="subcellular location">
    <subcellularLocation>
        <location evidence="1">Cell membrane</location>
        <topology evidence="1">Multi-pass membrane protein</topology>
    </subcellularLocation>
</comment>
<name>A0ABY7TB98_9SPHI</name>
<dbReference type="InterPro" id="IPR032808">
    <property type="entry name" value="DoxX"/>
</dbReference>
<dbReference type="Pfam" id="PF07681">
    <property type="entry name" value="DoxX"/>
    <property type="match status" value="1"/>
</dbReference>
<feature type="transmembrane region" description="Helical" evidence="7">
    <location>
        <begin position="59"/>
        <end position="80"/>
    </location>
</feature>
<evidence type="ECO:0000313" key="8">
    <source>
        <dbReference type="EMBL" id="WCT12502.1"/>
    </source>
</evidence>